<evidence type="ECO:0000313" key="9">
    <source>
        <dbReference type="EMBL" id="KAK7419940.1"/>
    </source>
</evidence>
<dbReference type="EMBL" id="JAZAVK010000142">
    <property type="protein sequence ID" value="KAK7419940.1"/>
    <property type="molecule type" value="Genomic_DNA"/>
</dbReference>
<sequence>MRRLAYLEDALASKSRDELDPTVRSASESSTRTAAPPPCLPRSPSPTESRASQTNDDASKECIQSPEQEPTGMQKTRGSKRRKFSLAASLGSSTQSSHEDEPCTTWQSPLLRQAQHYLQGELNRSELNMTQERQWLFQSGLALAERVDSPAAPAWMNRIELQDTVDFYAERMYPPLEFLYLTLNGLGNSSVITRFYLHLGSHLSKLTLERMELALIENTVHGHRRLEYIVCVNFWAYLVLTSIESEDPSTAMAQHLGGSRDRYLGNAKRALKRMSILATPTVSTLQALLSGVMLFLDVGDFENCWILNSAACRACVALGGQFLADRASDPTSTQAQEVRASLFNCFIFDKAFSISMDRPCSLPDMEINIASLVLAEKDEAAYDICIVLLEIAQAMDSLVKVRRLQRHGDGKANLERLHATLDSLSSVSEIVDKASRSPLYQSDNFLRGEWMAMEFTYHSVRAALFSIVLASKPDAETLQLRLISARRALRALKSMQDNAWAHFIRSKAFASSLTWTILIFPFSAFFVVFSNVVTTADLGDLRLLKDVADGFSVISNDAPTIQKIESFCQRLVKLCFETITKPRQSSSMASAQPPPSQPNRDKSCNRAVEIPMQNAPNDKDMGKAPTGRQTRAPSATATPQSGLRVDLDSDDFMSNVEGLGMFNDDRANPLPLENNGDQIWKLFEAHFDDLVGTFELGHT</sequence>
<evidence type="ECO:0000256" key="3">
    <source>
        <dbReference type="ARBA" id="ARBA00023125"/>
    </source>
</evidence>
<feature type="transmembrane region" description="Helical" evidence="7">
    <location>
        <begin position="513"/>
        <end position="533"/>
    </location>
</feature>
<keyword evidence="7" id="KW-0812">Transmembrane</keyword>
<keyword evidence="4" id="KW-0804">Transcription</keyword>
<protein>
    <recommendedName>
        <fullName evidence="8">Xylanolytic transcriptional activator regulatory domain-containing protein</fullName>
    </recommendedName>
</protein>
<feature type="compositionally biased region" description="Polar residues" evidence="6">
    <location>
        <begin position="65"/>
        <end position="76"/>
    </location>
</feature>
<dbReference type="Proteomes" id="UP001498421">
    <property type="component" value="Unassembled WGS sequence"/>
</dbReference>
<evidence type="ECO:0000256" key="7">
    <source>
        <dbReference type="SAM" id="Phobius"/>
    </source>
</evidence>
<comment type="subcellular location">
    <subcellularLocation>
        <location evidence="1">Nucleus</location>
    </subcellularLocation>
</comment>
<feature type="region of interest" description="Disordered" evidence="6">
    <location>
        <begin position="1"/>
        <end position="104"/>
    </location>
</feature>
<feature type="compositionally biased region" description="Pro residues" evidence="6">
    <location>
        <begin position="35"/>
        <end position="44"/>
    </location>
</feature>
<dbReference type="InterPro" id="IPR007219">
    <property type="entry name" value="XnlR_reg_dom"/>
</dbReference>
<dbReference type="CDD" id="cd12148">
    <property type="entry name" value="fungal_TF_MHR"/>
    <property type="match status" value="1"/>
</dbReference>
<keyword evidence="2" id="KW-0805">Transcription regulation</keyword>
<organism evidence="9 10">
    <name type="scientific">Neonectria magnoliae</name>
    <dbReference type="NCBI Taxonomy" id="2732573"/>
    <lineage>
        <taxon>Eukaryota</taxon>
        <taxon>Fungi</taxon>
        <taxon>Dikarya</taxon>
        <taxon>Ascomycota</taxon>
        <taxon>Pezizomycotina</taxon>
        <taxon>Sordariomycetes</taxon>
        <taxon>Hypocreomycetidae</taxon>
        <taxon>Hypocreales</taxon>
        <taxon>Nectriaceae</taxon>
        <taxon>Neonectria</taxon>
    </lineage>
</organism>
<feature type="domain" description="Xylanolytic transcriptional activator regulatory" evidence="8">
    <location>
        <begin position="304"/>
        <end position="379"/>
    </location>
</feature>
<accession>A0ABR1HFK0</accession>
<keyword evidence="7" id="KW-0472">Membrane</keyword>
<evidence type="ECO:0000313" key="10">
    <source>
        <dbReference type="Proteomes" id="UP001498421"/>
    </source>
</evidence>
<dbReference type="SMART" id="SM00906">
    <property type="entry name" value="Fungal_trans"/>
    <property type="match status" value="1"/>
</dbReference>
<keyword evidence="5" id="KW-0539">Nucleus</keyword>
<evidence type="ECO:0000259" key="8">
    <source>
        <dbReference type="SMART" id="SM00906"/>
    </source>
</evidence>
<evidence type="ECO:0000256" key="1">
    <source>
        <dbReference type="ARBA" id="ARBA00004123"/>
    </source>
</evidence>
<feature type="compositionally biased region" description="Polar residues" evidence="6">
    <location>
        <begin position="627"/>
        <end position="641"/>
    </location>
</feature>
<keyword evidence="7" id="KW-1133">Transmembrane helix</keyword>
<evidence type="ECO:0000256" key="4">
    <source>
        <dbReference type="ARBA" id="ARBA00023163"/>
    </source>
</evidence>
<feature type="compositionally biased region" description="Low complexity" evidence="6">
    <location>
        <begin position="24"/>
        <end position="34"/>
    </location>
</feature>
<keyword evidence="3" id="KW-0238">DNA-binding</keyword>
<reference evidence="9 10" key="1">
    <citation type="journal article" date="2025" name="Microbiol. Resour. Announc.">
        <title>Draft genome sequences for Neonectria magnoliae and Neonectria punicea, canker pathogens of Liriodendron tulipifera and Acer saccharum in West Virginia.</title>
        <authorList>
            <person name="Petronek H.M."/>
            <person name="Kasson M.T."/>
            <person name="Metheny A.M."/>
            <person name="Stauder C.M."/>
            <person name="Lovett B."/>
            <person name="Lynch S.C."/>
            <person name="Garnas J.R."/>
            <person name="Kasson L.R."/>
            <person name="Stajich J.E."/>
        </authorList>
    </citation>
    <scope>NUCLEOTIDE SEQUENCE [LARGE SCALE GENOMIC DNA]</scope>
    <source>
        <strain evidence="9 10">NRRL 64651</strain>
    </source>
</reference>
<evidence type="ECO:0000256" key="5">
    <source>
        <dbReference type="ARBA" id="ARBA00023242"/>
    </source>
</evidence>
<comment type="caution">
    <text evidence="9">The sequence shown here is derived from an EMBL/GenBank/DDBJ whole genome shotgun (WGS) entry which is preliminary data.</text>
</comment>
<feature type="compositionally biased region" description="Polar residues" evidence="6">
    <location>
        <begin position="47"/>
        <end position="56"/>
    </location>
</feature>
<evidence type="ECO:0000256" key="6">
    <source>
        <dbReference type="SAM" id="MobiDB-lite"/>
    </source>
</evidence>
<dbReference type="PANTHER" id="PTHR46910:SF37">
    <property type="entry name" value="ZN(II)2CYS6 TRANSCRIPTION FACTOR (EUROFUNG)"/>
    <property type="match status" value="1"/>
</dbReference>
<gene>
    <name evidence="9" type="ORF">QQZ08_010643</name>
</gene>
<keyword evidence="10" id="KW-1185">Reference proteome</keyword>
<name>A0ABR1HFK0_9HYPO</name>
<dbReference type="PANTHER" id="PTHR46910">
    <property type="entry name" value="TRANSCRIPTION FACTOR PDR1"/>
    <property type="match status" value="1"/>
</dbReference>
<dbReference type="Pfam" id="PF04082">
    <property type="entry name" value="Fungal_trans"/>
    <property type="match status" value="1"/>
</dbReference>
<dbReference type="InterPro" id="IPR050987">
    <property type="entry name" value="AtrR-like"/>
</dbReference>
<evidence type="ECO:0000256" key="2">
    <source>
        <dbReference type="ARBA" id="ARBA00023015"/>
    </source>
</evidence>
<feature type="region of interest" description="Disordered" evidence="6">
    <location>
        <begin position="583"/>
        <end position="647"/>
    </location>
</feature>
<proteinExistence type="predicted"/>